<feature type="transmembrane region" description="Helical" evidence="11">
    <location>
        <begin position="178"/>
        <end position="208"/>
    </location>
</feature>
<dbReference type="EMBL" id="QGMZ01000017">
    <property type="protein sequence ID" value="PWR74568.1"/>
    <property type="molecule type" value="Genomic_DNA"/>
</dbReference>
<evidence type="ECO:0000256" key="1">
    <source>
        <dbReference type="ARBA" id="ARBA00004651"/>
    </source>
</evidence>
<dbReference type="InterPro" id="IPR037294">
    <property type="entry name" value="ABC_BtuC-like"/>
</dbReference>
<comment type="subcellular location">
    <subcellularLocation>
        <location evidence="1">Cell membrane</location>
        <topology evidence="1">Multi-pass membrane protein</topology>
    </subcellularLocation>
</comment>
<proteinExistence type="inferred from homology"/>
<dbReference type="SUPFAM" id="SSF81345">
    <property type="entry name" value="ABC transporter involved in vitamin B12 uptake, BtuC"/>
    <property type="match status" value="1"/>
</dbReference>
<protein>
    <recommendedName>
        <fullName evidence="10">Cobalamin import system permease protein BtuC</fullName>
    </recommendedName>
</protein>
<dbReference type="CDD" id="cd06550">
    <property type="entry name" value="TM_ABC_iron-siderophores_like"/>
    <property type="match status" value="1"/>
</dbReference>
<dbReference type="OrthoDB" id="57034at2157"/>
<evidence type="ECO:0000256" key="8">
    <source>
        <dbReference type="ARBA" id="ARBA00053891"/>
    </source>
</evidence>
<feature type="transmembrane region" description="Helical" evidence="11">
    <location>
        <begin position="275"/>
        <end position="293"/>
    </location>
</feature>
<dbReference type="Pfam" id="PF01032">
    <property type="entry name" value="FecCD"/>
    <property type="match status" value="1"/>
</dbReference>
<dbReference type="InterPro" id="IPR000522">
    <property type="entry name" value="ABC_transptr_permease_BtuC"/>
</dbReference>
<evidence type="ECO:0000256" key="10">
    <source>
        <dbReference type="ARBA" id="ARBA00071366"/>
    </source>
</evidence>
<keyword evidence="4" id="KW-1003">Cell membrane</keyword>
<keyword evidence="3" id="KW-0813">Transport</keyword>
<evidence type="ECO:0000256" key="3">
    <source>
        <dbReference type="ARBA" id="ARBA00022448"/>
    </source>
</evidence>
<dbReference type="Gene3D" id="1.10.3470.10">
    <property type="entry name" value="ABC transporter involved in vitamin B12 uptake, BtuC"/>
    <property type="match status" value="1"/>
</dbReference>
<feature type="transmembrane region" description="Helical" evidence="11">
    <location>
        <begin position="6"/>
        <end position="26"/>
    </location>
</feature>
<comment type="subunit">
    <text evidence="9">The complex is composed of two ATP-binding proteins (BtuD), two transmembrane proteins (BtuC) and a solute-binding protein (BtuF).</text>
</comment>
<gene>
    <name evidence="12" type="ORF">DLD82_08875</name>
</gene>
<feature type="transmembrane region" description="Helical" evidence="11">
    <location>
        <begin position="62"/>
        <end position="83"/>
    </location>
</feature>
<comment type="function">
    <text evidence="8">Required for corrinoid utilization. Probably part of the ABC transporter complex BtuCDF involved in cobalamin (vitamin B12) import. Probably involved in the translocation of the substrate across the membrane.</text>
</comment>
<evidence type="ECO:0000256" key="6">
    <source>
        <dbReference type="ARBA" id="ARBA00022989"/>
    </source>
</evidence>
<evidence type="ECO:0000256" key="5">
    <source>
        <dbReference type="ARBA" id="ARBA00022692"/>
    </source>
</evidence>
<feature type="transmembrane region" description="Helical" evidence="11">
    <location>
        <begin position="305"/>
        <end position="323"/>
    </location>
</feature>
<keyword evidence="7 11" id="KW-0472">Membrane</keyword>
<dbReference type="FunFam" id="1.10.3470.10:FF:000001">
    <property type="entry name" value="Vitamin B12 ABC transporter permease BtuC"/>
    <property type="match status" value="1"/>
</dbReference>
<evidence type="ECO:0000313" key="13">
    <source>
        <dbReference type="Proteomes" id="UP000245934"/>
    </source>
</evidence>
<keyword evidence="13" id="KW-1185">Reference proteome</keyword>
<accession>A0A2V2NDS0</accession>
<feature type="transmembrane region" description="Helical" evidence="11">
    <location>
        <begin position="236"/>
        <end position="263"/>
    </location>
</feature>
<evidence type="ECO:0000256" key="7">
    <source>
        <dbReference type="ARBA" id="ARBA00023136"/>
    </source>
</evidence>
<dbReference type="GO" id="GO:0022857">
    <property type="term" value="F:transmembrane transporter activity"/>
    <property type="evidence" value="ECO:0007669"/>
    <property type="project" value="InterPro"/>
</dbReference>
<comment type="caution">
    <text evidence="12">The sequence shown here is derived from an EMBL/GenBank/DDBJ whole genome shotgun (WGS) entry which is preliminary data.</text>
</comment>
<keyword evidence="5 11" id="KW-0812">Transmembrane</keyword>
<evidence type="ECO:0000256" key="11">
    <source>
        <dbReference type="SAM" id="Phobius"/>
    </source>
</evidence>
<dbReference type="Proteomes" id="UP000245934">
    <property type="component" value="Unassembled WGS sequence"/>
</dbReference>
<feature type="transmembrane region" description="Helical" evidence="11">
    <location>
        <begin position="89"/>
        <end position="109"/>
    </location>
</feature>
<feature type="transmembrane region" description="Helical" evidence="11">
    <location>
        <begin position="141"/>
        <end position="166"/>
    </location>
</feature>
<sequence length="334" mass="36409">MSSPYFFILLPLAVFFFSLVCGRYPVDIKNVFGILISQVYPVTPFWPEIDERVIINLRLPRLLIGMLIGAGLAVSGAAFQGIFKNPLVSPHILGVAAGAGFGGVLAMLLSQSSLLIFIFAFIFGNLAVLAAYFLARKDSVTPVLVLVLAGVIISAFFTAMISLLKLCADPQDQLPGIVFWLMGSLISANYEKFGLIVIPFLICVYILWRLRWRINVLSQSDQEARALGVNVEYDKWIIILCVSVIVALAVSVSGIIGWVGLAIPHIARMIVGSNHLFLIPACISLGAAYLAFVDTIARTLTPYEIPLGILTAIVGVVIFGYLLKRNQNGGWNEY</sequence>
<keyword evidence="6 11" id="KW-1133">Transmembrane helix</keyword>
<evidence type="ECO:0000256" key="4">
    <source>
        <dbReference type="ARBA" id="ARBA00022475"/>
    </source>
</evidence>
<dbReference type="AlphaFoldDB" id="A0A2V2NDS0"/>
<name>A0A2V2NDS0_9EURY</name>
<feature type="transmembrane region" description="Helical" evidence="11">
    <location>
        <begin position="114"/>
        <end position="135"/>
    </location>
</feature>
<evidence type="ECO:0000313" key="12">
    <source>
        <dbReference type="EMBL" id="PWR74568.1"/>
    </source>
</evidence>
<reference evidence="12 13" key="1">
    <citation type="submission" date="2018-05" db="EMBL/GenBank/DDBJ databases">
        <title>Draft genome of Methanospirillum stamsii Pt1.</title>
        <authorList>
            <person name="Dueholm M.S."/>
            <person name="Nielsen P.H."/>
            <person name="Bakmann L.F."/>
            <person name="Otzen D.E."/>
        </authorList>
    </citation>
    <scope>NUCLEOTIDE SEQUENCE [LARGE SCALE GENOMIC DNA]</scope>
    <source>
        <strain evidence="12 13">Pt1</strain>
    </source>
</reference>
<dbReference type="RefSeq" id="WP_109940787.1">
    <property type="nucleotide sequence ID" value="NZ_CP176366.1"/>
</dbReference>
<dbReference type="GeneID" id="97607945"/>
<dbReference type="PANTHER" id="PTHR30472:SF70">
    <property type="entry name" value="MOLYBDATE IMPORT SYSTEM PERMEASE PROTEIN MOLB"/>
    <property type="match status" value="1"/>
</dbReference>
<organism evidence="12 13">
    <name type="scientific">Methanospirillum stamsii</name>
    <dbReference type="NCBI Taxonomy" id="1277351"/>
    <lineage>
        <taxon>Archaea</taxon>
        <taxon>Methanobacteriati</taxon>
        <taxon>Methanobacteriota</taxon>
        <taxon>Stenosarchaea group</taxon>
        <taxon>Methanomicrobia</taxon>
        <taxon>Methanomicrobiales</taxon>
        <taxon>Methanospirillaceae</taxon>
        <taxon>Methanospirillum</taxon>
    </lineage>
</organism>
<evidence type="ECO:0000256" key="9">
    <source>
        <dbReference type="ARBA" id="ARBA00064420"/>
    </source>
</evidence>
<comment type="similarity">
    <text evidence="2">Belongs to the binding-protein-dependent transport system permease family. FecCD subfamily.</text>
</comment>
<evidence type="ECO:0000256" key="2">
    <source>
        <dbReference type="ARBA" id="ARBA00007935"/>
    </source>
</evidence>
<dbReference type="GO" id="GO:0033214">
    <property type="term" value="P:siderophore-iron import into cell"/>
    <property type="evidence" value="ECO:0007669"/>
    <property type="project" value="TreeGrafter"/>
</dbReference>
<dbReference type="GO" id="GO:0005886">
    <property type="term" value="C:plasma membrane"/>
    <property type="evidence" value="ECO:0007669"/>
    <property type="project" value="UniProtKB-SubCell"/>
</dbReference>
<dbReference type="PANTHER" id="PTHR30472">
    <property type="entry name" value="FERRIC ENTEROBACTIN TRANSPORT SYSTEM PERMEASE PROTEIN"/>
    <property type="match status" value="1"/>
</dbReference>